<dbReference type="GO" id="GO:0070402">
    <property type="term" value="F:NADPH binding"/>
    <property type="evidence" value="ECO:0007669"/>
    <property type="project" value="TreeGrafter"/>
</dbReference>
<evidence type="ECO:0000256" key="2">
    <source>
        <dbReference type="ARBA" id="ARBA00023002"/>
    </source>
</evidence>
<evidence type="ECO:0000259" key="3">
    <source>
        <dbReference type="SMART" id="SM00829"/>
    </source>
</evidence>
<dbReference type="AlphaFoldDB" id="A0A3N2H0W0"/>
<dbReference type="InterPro" id="IPR020843">
    <property type="entry name" value="ER"/>
</dbReference>
<keyword evidence="2" id="KW-0560">Oxidoreductase</keyword>
<dbReference type="CDD" id="cd08270">
    <property type="entry name" value="MDR4"/>
    <property type="match status" value="1"/>
</dbReference>
<dbReference type="SUPFAM" id="SSF50129">
    <property type="entry name" value="GroES-like"/>
    <property type="match status" value="1"/>
</dbReference>
<dbReference type="RefSeq" id="WP_123684705.1">
    <property type="nucleotide sequence ID" value="NZ_RKHY01000001.1"/>
</dbReference>
<keyword evidence="1" id="KW-0521">NADP</keyword>
<gene>
    <name evidence="4" type="ORF">EDD35_4125</name>
</gene>
<evidence type="ECO:0000256" key="1">
    <source>
        <dbReference type="ARBA" id="ARBA00022857"/>
    </source>
</evidence>
<feature type="domain" description="Enoyl reductase (ER)" evidence="3">
    <location>
        <begin position="9"/>
        <end position="308"/>
    </location>
</feature>
<evidence type="ECO:0000313" key="5">
    <source>
        <dbReference type="Proteomes" id="UP000274843"/>
    </source>
</evidence>
<dbReference type="GeneID" id="301845465"/>
<dbReference type="GO" id="GO:0016651">
    <property type="term" value="F:oxidoreductase activity, acting on NAD(P)H"/>
    <property type="evidence" value="ECO:0007669"/>
    <property type="project" value="TreeGrafter"/>
</dbReference>
<protein>
    <submittedName>
        <fullName evidence="4">NADPH:quinone reductase-like Zn-dependent oxidoreductase</fullName>
    </submittedName>
</protein>
<proteinExistence type="predicted"/>
<dbReference type="Pfam" id="PF00107">
    <property type="entry name" value="ADH_zinc_N"/>
    <property type="match status" value="1"/>
</dbReference>
<evidence type="ECO:0000313" key="4">
    <source>
        <dbReference type="EMBL" id="ROS41755.1"/>
    </source>
</evidence>
<dbReference type="InterPro" id="IPR036291">
    <property type="entry name" value="NAD(P)-bd_dom_sf"/>
</dbReference>
<dbReference type="InterPro" id="IPR011032">
    <property type="entry name" value="GroES-like_sf"/>
</dbReference>
<dbReference type="Gene3D" id="3.90.180.10">
    <property type="entry name" value="Medium-chain alcohol dehydrogenases, catalytic domain"/>
    <property type="match status" value="1"/>
</dbReference>
<dbReference type="PANTHER" id="PTHR48106">
    <property type="entry name" value="QUINONE OXIDOREDUCTASE PIG3-RELATED"/>
    <property type="match status" value="1"/>
</dbReference>
<dbReference type="SMART" id="SM00829">
    <property type="entry name" value="PKS_ER"/>
    <property type="match status" value="1"/>
</dbReference>
<dbReference type="Proteomes" id="UP000274843">
    <property type="component" value="Unassembled WGS sequence"/>
</dbReference>
<dbReference type="Gene3D" id="3.40.50.720">
    <property type="entry name" value="NAD(P)-binding Rossmann-like Domain"/>
    <property type="match status" value="1"/>
</dbReference>
<sequence length="311" mass="32052">MRALVVDQSAESRLALAEAPDPVPAPDEALVRVEAVSLNYGEAFMVDTGQLPEGSVPGWDATGVVVRAAADGSGPAAGTRVITLGMTGAWAELRAVRTTAIGAVPEGADGGAISTIPVAGLTALHVLRRFGQTLGKRIMITGASGGVGRFAVQLAARAGAEVVAVSADPAQVSVLEGLGAHEVIKHPAEVSRPVHGVLDNVEGEQMVAAFKALRAGGRLVSVGHSAGEDVVFPVGAFVPTDGRHDRSISTFFLLADPRTDFTEDLTWLAAEVAAGRLDAGITWRGDWSRHAEATAALLGRRLRGKAVLELS</sequence>
<dbReference type="SUPFAM" id="SSF51735">
    <property type="entry name" value="NAD(P)-binding Rossmann-fold domains"/>
    <property type="match status" value="1"/>
</dbReference>
<dbReference type="Pfam" id="PF08240">
    <property type="entry name" value="ADH_N"/>
    <property type="match status" value="1"/>
</dbReference>
<dbReference type="InterPro" id="IPR013154">
    <property type="entry name" value="ADH-like_N"/>
</dbReference>
<dbReference type="InterPro" id="IPR013149">
    <property type="entry name" value="ADH-like_C"/>
</dbReference>
<accession>A0A3N2H0W0</accession>
<dbReference type="EMBL" id="RKHY01000001">
    <property type="protein sequence ID" value="ROS41755.1"/>
    <property type="molecule type" value="Genomic_DNA"/>
</dbReference>
<name>A0A3N2H0W0_9PSEU</name>
<comment type="caution">
    <text evidence="4">The sequence shown here is derived from an EMBL/GenBank/DDBJ whole genome shotgun (WGS) entry which is preliminary data.</text>
</comment>
<keyword evidence="5" id="KW-1185">Reference proteome</keyword>
<reference evidence="4 5" key="1">
    <citation type="submission" date="2018-11" db="EMBL/GenBank/DDBJ databases">
        <title>Sequencing the genomes of 1000 actinobacteria strains.</title>
        <authorList>
            <person name="Klenk H.-P."/>
        </authorList>
    </citation>
    <scope>NUCLEOTIDE SEQUENCE [LARGE SCALE GENOMIC DNA]</scope>
    <source>
        <strain evidence="4 5">DSM 44348</strain>
    </source>
</reference>
<organism evidence="4 5">
    <name type="scientific">Amycolatopsis thermoflava</name>
    <dbReference type="NCBI Taxonomy" id="84480"/>
    <lineage>
        <taxon>Bacteria</taxon>
        <taxon>Bacillati</taxon>
        <taxon>Actinomycetota</taxon>
        <taxon>Actinomycetes</taxon>
        <taxon>Pseudonocardiales</taxon>
        <taxon>Pseudonocardiaceae</taxon>
        <taxon>Amycolatopsis</taxon>
        <taxon>Amycolatopsis methanolica group</taxon>
    </lineage>
</organism>